<dbReference type="InterPro" id="IPR000297">
    <property type="entry name" value="PPIase_PpiC"/>
</dbReference>
<keyword evidence="6 12" id="KW-0472">Membrane</keyword>
<evidence type="ECO:0000256" key="4">
    <source>
        <dbReference type="ARBA" id="ARBA00022692"/>
    </source>
</evidence>
<dbReference type="Gene3D" id="1.10.4030.10">
    <property type="entry name" value="Porin chaperone SurA, peptide-binding domain"/>
    <property type="match status" value="1"/>
</dbReference>
<keyword evidence="3" id="KW-0997">Cell inner membrane</keyword>
<gene>
    <name evidence="14" type="ORF">ACFO4O_17100</name>
</gene>
<organism evidence="14 15">
    <name type="scientific">Glaciecola siphonariae</name>
    <dbReference type="NCBI Taxonomy" id="521012"/>
    <lineage>
        <taxon>Bacteria</taxon>
        <taxon>Pseudomonadati</taxon>
        <taxon>Pseudomonadota</taxon>
        <taxon>Gammaproteobacteria</taxon>
        <taxon>Alteromonadales</taxon>
        <taxon>Alteromonadaceae</taxon>
        <taxon>Glaciecola</taxon>
    </lineage>
</organism>
<evidence type="ECO:0000256" key="1">
    <source>
        <dbReference type="ARBA" id="ARBA00004382"/>
    </source>
</evidence>
<dbReference type="Pfam" id="PF00639">
    <property type="entry name" value="Rotamase"/>
    <property type="match status" value="1"/>
</dbReference>
<keyword evidence="5 12" id="KW-1133">Transmembrane helix</keyword>
<feature type="transmembrane region" description="Helical" evidence="12">
    <location>
        <begin position="12"/>
        <end position="34"/>
    </location>
</feature>
<dbReference type="PANTHER" id="PTHR47529:SF1">
    <property type="entry name" value="PERIPLASMIC CHAPERONE PPID"/>
    <property type="match status" value="1"/>
</dbReference>
<evidence type="ECO:0000256" key="10">
    <source>
        <dbReference type="ARBA" id="ARBA00042775"/>
    </source>
</evidence>
<keyword evidence="11" id="KW-0413">Isomerase</keyword>
<evidence type="ECO:0000313" key="15">
    <source>
        <dbReference type="Proteomes" id="UP001595897"/>
    </source>
</evidence>
<evidence type="ECO:0000256" key="5">
    <source>
        <dbReference type="ARBA" id="ARBA00022989"/>
    </source>
</evidence>
<evidence type="ECO:0000256" key="7">
    <source>
        <dbReference type="ARBA" id="ARBA00023186"/>
    </source>
</evidence>
<keyword evidence="2" id="KW-1003">Cell membrane</keyword>
<dbReference type="InterPro" id="IPR052029">
    <property type="entry name" value="PpiD_chaperone"/>
</dbReference>
<proteinExistence type="inferred from homology"/>
<dbReference type="PROSITE" id="PS01096">
    <property type="entry name" value="PPIC_PPIASE_1"/>
    <property type="match status" value="1"/>
</dbReference>
<dbReference type="Proteomes" id="UP001595897">
    <property type="component" value="Unassembled WGS sequence"/>
</dbReference>
<dbReference type="EMBL" id="JBHSGU010000029">
    <property type="protein sequence ID" value="MFC4701870.1"/>
    <property type="molecule type" value="Genomic_DNA"/>
</dbReference>
<evidence type="ECO:0000256" key="11">
    <source>
        <dbReference type="PROSITE-ProRule" id="PRU00278"/>
    </source>
</evidence>
<keyword evidence="7" id="KW-0143">Chaperone</keyword>
<evidence type="ECO:0000256" key="9">
    <source>
        <dbReference type="ARBA" id="ARBA00040743"/>
    </source>
</evidence>
<dbReference type="PROSITE" id="PS50198">
    <property type="entry name" value="PPIC_PPIASE_2"/>
    <property type="match status" value="1"/>
</dbReference>
<evidence type="ECO:0000256" key="3">
    <source>
        <dbReference type="ARBA" id="ARBA00022519"/>
    </source>
</evidence>
<protein>
    <recommendedName>
        <fullName evidence="9">Periplasmic chaperone PpiD</fullName>
    </recommendedName>
    <alternativeName>
        <fullName evidence="10">Periplasmic folding chaperone</fullName>
    </alternativeName>
</protein>
<keyword evidence="15" id="KW-1185">Reference proteome</keyword>
<name>A0ABV9M166_9ALTE</name>
<comment type="similarity">
    <text evidence="8">Belongs to the PpiD chaperone family.</text>
</comment>
<comment type="caution">
    <text evidence="14">The sequence shown here is derived from an EMBL/GenBank/DDBJ whole genome shotgun (WGS) entry which is preliminary data.</text>
</comment>
<dbReference type="InterPro" id="IPR023058">
    <property type="entry name" value="PPIase_PpiC_CS"/>
</dbReference>
<dbReference type="SUPFAM" id="SSF109998">
    <property type="entry name" value="Triger factor/SurA peptide-binding domain-like"/>
    <property type="match status" value="1"/>
</dbReference>
<keyword evidence="11" id="KW-0697">Rotamase</keyword>
<evidence type="ECO:0000256" key="6">
    <source>
        <dbReference type="ARBA" id="ARBA00023136"/>
    </source>
</evidence>
<evidence type="ECO:0000313" key="14">
    <source>
        <dbReference type="EMBL" id="MFC4701870.1"/>
    </source>
</evidence>
<dbReference type="PANTHER" id="PTHR47529">
    <property type="entry name" value="PEPTIDYL-PROLYL CIS-TRANS ISOMERASE D"/>
    <property type="match status" value="1"/>
</dbReference>
<dbReference type="RefSeq" id="WP_382410749.1">
    <property type="nucleotide sequence ID" value="NZ_JBHSGU010000029.1"/>
</dbReference>
<feature type="domain" description="PpiC" evidence="13">
    <location>
        <begin position="268"/>
        <end position="366"/>
    </location>
</feature>
<dbReference type="SUPFAM" id="SSF54534">
    <property type="entry name" value="FKBP-like"/>
    <property type="match status" value="1"/>
</dbReference>
<evidence type="ECO:0000256" key="2">
    <source>
        <dbReference type="ARBA" id="ARBA00022475"/>
    </source>
</evidence>
<dbReference type="Gene3D" id="3.10.50.40">
    <property type="match status" value="1"/>
</dbReference>
<accession>A0ABV9M166</accession>
<keyword evidence="4 12" id="KW-0812">Transmembrane</keyword>
<evidence type="ECO:0000259" key="13">
    <source>
        <dbReference type="PROSITE" id="PS50198"/>
    </source>
</evidence>
<evidence type="ECO:0000256" key="12">
    <source>
        <dbReference type="SAM" id="Phobius"/>
    </source>
</evidence>
<sequence>MLERIREGIQGPWAIAIVALIVVSFVFTGVGGYLSSSATTAVAVVNDKEIDASSLDLAYQNERARMEAQFGDAIASLFANESYLADFRQGVLDRLVNEELIAQKADELGLRVGDAQIRETIVQLPEFQIAGQFNNDVYNSALQRAGYTPSEFAEYMRVQMTRQQLVQALNGSTFDVEALVSQTLKIRQQTRDVAVLEVSAETYLDSVVLSEEDILAYYNDNLSQYDTEEQVKLAYVSLSVNDLLAQVEVNDEEVRALYEEQIALYETPEKRSVSHILIETQDDADAAREQAQGILLELQNGADFAALAEEKSNDIVSAENGGELGEVNPGDYPEEFEQAVFALSEEGQLSDVVETEFGFHIIKLDEFTASTTTPFEELADTLKQDMLTNRATDLFFEKQNEMQRLAFEVPDTLDELASAVGRPVFETTLFSAARYPSAVNFPQVENVAFSPELIDERVNSELLQVADDKVMVVRVIEHEPERTLSLDEVRASIESNLRADKAQTAALEWAQSLQAKMYAGEDIQSMLDEKSLQWETQNQMSRTSNALASELIDAAFSLSTDENNNSSVITMNNGNVGVIKLEKVNPVEQLSAEEVESAQQQFAGQEAQRTYQNFVEALRANADIQLIN</sequence>
<dbReference type="InterPro" id="IPR027304">
    <property type="entry name" value="Trigger_fact/SurA_dom_sf"/>
</dbReference>
<dbReference type="InterPro" id="IPR046357">
    <property type="entry name" value="PPIase_dom_sf"/>
</dbReference>
<evidence type="ECO:0000256" key="8">
    <source>
        <dbReference type="ARBA" id="ARBA00038408"/>
    </source>
</evidence>
<dbReference type="Pfam" id="PF13624">
    <property type="entry name" value="SurA_N_3"/>
    <property type="match status" value="1"/>
</dbReference>
<comment type="subcellular location">
    <subcellularLocation>
        <location evidence="1">Cell inner membrane</location>
        <topology evidence="1">Single-pass type II membrane protein</topology>
        <orientation evidence="1">Periplasmic side</orientation>
    </subcellularLocation>
</comment>
<reference evidence="15" key="1">
    <citation type="journal article" date="2019" name="Int. J. Syst. Evol. Microbiol.">
        <title>The Global Catalogue of Microorganisms (GCM) 10K type strain sequencing project: providing services to taxonomists for standard genome sequencing and annotation.</title>
        <authorList>
            <consortium name="The Broad Institute Genomics Platform"/>
            <consortium name="The Broad Institute Genome Sequencing Center for Infectious Disease"/>
            <person name="Wu L."/>
            <person name="Ma J."/>
        </authorList>
    </citation>
    <scope>NUCLEOTIDE SEQUENCE [LARGE SCALE GENOMIC DNA]</scope>
    <source>
        <strain evidence="15">KACC 12507</strain>
    </source>
</reference>